<dbReference type="EMBL" id="JACGXA010000001">
    <property type="protein sequence ID" value="MBA8805239.1"/>
    <property type="molecule type" value="Genomic_DNA"/>
</dbReference>
<feature type="domain" description="Alpha/beta hydrolase fold-3" evidence="2">
    <location>
        <begin position="85"/>
        <end position="282"/>
    </location>
</feature>
<dbReference type="AlphaFoldDB" id="A0A7W3J340"/>
<accession>A0A7W3J340</accession>
<dbReference type="GO" id="GO:0016787">
    <property type="term" value="F:hydrolase activity"/>
    <property type="evidence" value="ECO:0007669"/>
    <property type="project" value="UniProtKB-KW"/>
</dbReference>
<keyword evidence="4" id="KW-1185">Reference proteome</keyword>
<proteinExistence type="predicted"/>
<dbReference type="InterPro" id="IPR013094">
    <property type="entry name" value="AB_hydrolase_3"/>
</dbReference>
<dbReference type="RefSeq" id="WP_182541010.1">
    <property type="nucleotide sequence ID" value="NZ_JACGXA010000001.1"/>
</dbReference>
<comment type="caution">
    <text evidence="3">The sequence shown here is derived from an EMBL/GenBank/DDBJ whole genome shotgun (WGS) entry which is preliminary data.</text>
</comment>
<keyword evidence="1" id="KW-0378">Hydrolase</keyword>
<dbReference type="PANTHER" id="PTHR48081:SF8">
    <property type="entry name" value="ALPHA_BETA HYDROLASE FOLD-3 DOMAIN-CONTAINING PROTEIN-RELATED"/>
    <property type="match status" value="1"/>
</dbReference>
<dbReference type="SUPFAM" id="SSF53474">
    <property type="entry name" value="alpha/beta-Hydrolases"/>
    <property type="match status" value="1"/>
</dbReference>
<dbReference type="InterPro" id="IPR050300">
    <property type="entry name" value="GDXG_lipolytic_enzyme"/>
</dbReference>
<organism evidence="3 4">
    <name type="scientific">Nocardioides ginsengisegetis</name>
    <dbReference type="NCBI Taxonomy" id="661491"/>
    <lineage>
        <taxon>Bacteria</taxon>
        <taxon>Bacillati</taxon>
        <taxon>Actinomycetota</taxon>
        <taxon>Actinomycetes</taxon>
        <taxon>Propionibacteriales</taxon>
        <taxon>Nocardioidaceae</taxon>
        <taxon>Nocardioides</taxon>
    </lineage>
</organism>
<evidence type="ECO:0000256" key="1">
    <source>
        <dbReference type="ARBA" id="ARBA00022801"/>
    </source>
</evidence>
<reference evidence="3 4" key="1">
    <citation type="submission" date="2020-07" db="EMBL/GenBank/DDBJ databases">
        <title>Sequencing the genomes of 1000 actinobacteria strains.</title>
        <authorList>
            <person name="Klenk H.-P."/>
        </authorList>
    </citation>
    <scope>NUCLEOTIDE SEQUENCE [LARGE SCALE GENOMIC DNA]</scope>
    <source>
        <strain evidence="3 4">DSM 21349</strain>
    </source>
</reference>
<gene>
    <name evidence="3" type="ORF">FB382_003530</name>
</gene>
<dbReference type="PANTHER" id="PTHR48081">
    <property type="entry name" value="AB HYDROLASE SUPERFAMILY PROTEIN C4A8.06C"/>
    <property type="match status" value="1"/>
</dbReference>
<sequence length="303" mass="33628">MPSPTHQLLAWGVPKLRKSRELDTEEAERARVERWHAGLDRTLPTRIVPFFARRYDVTTETLTGPAGDFPSHVVTPRGITPERTVVWVHGGGFMAPIDPFHVRYVARLARALRARIVLPDYPLAPEHTWRDSHDALVDLAARWCADGPVVLGGDSAGGGLAMAIALALRDRGGPQPERMLLLSPWIDLTTSAPDTAAFAERDPWLFLGKLHAYASWWAGRDEDLGRPEVSPGLAPLDGLPPALMFCGTRDLLAPGVRMLADRALSSTWELTYVEAPDLIHVYPLLPLVPEARRAWKQTLEFLR</sequence>
<dbReference type="Pfam" id="PF07859">
    <property type="entry name" value="Abhydrolase_3"/>
    <property type="match status" value="1"/>
</dbReference>
<dbReference type="Gene3D" id="3.40.50.1820">
    <property type="entry name" value="alpha/beta hydrolase"/>
    <property type="match status" value="1"/>
</dbReference>
<evidence type="ECO:0000313" key="4">
    <source>
        <dbReference type="Proteomes" id="UP000580910"/>
    </source>
</evidence>
<name>A0A7W3J340_9ACTN</name>
<dbReference type="Proteomes" id="UP000580910">
    <property type="component" value="Unassembled WGS sequence"/>
</dbReference>
<evidence type="ECO:0000259" key="2">
    <source>
        <dbReference type="Pfam" id="PF07859"/>
    </source>
</evidence>
<dbReference type="InterPro" id="IPR029058">
    <property type="entry name" value="AB_hydrolase_fold"/>
</dbReference>
<protein>
    <submittedName>
        <fullName evidence="3">Acetyl esterase/lipase</fullName>
    </submittedName>
</protein>
<evidence type="ECO:0000313" key="3">
    <source>
        <dbReference type="EMBL" id="MBA8805239.1"/>
    </source>
</evidence>